<dbReference type="AlphaFoldDB" id="A0A6C0BDM7"/>
<organism evidence="2">
    <name type="scientific">viral metagenome</name>
    <dbReference type="NCBI Taxonomy" id="1070528"/>
    <lineage>
        <taxon>unclassified sequences</taxon>
        <taxon>metagenomes</taxon>
        <taxon>organismal metagenomes</taxon>
    </lineage>
</organism>
<dbReference type="EMBL" id="MN739130">
    <property type="protein sequence ID" value="QHS90216.1"/>
    <property type="molecule type" value="Genomic_DNA"/>
</dbReference>
<sequence length="957" mass="116063">MLVKISRHFFHHLQNVSYILFLTFYIYSLYIYCNSHNYDILPCYKYNYYNLFYRYILIMMTDIHELKYVNSCKGSFTFANKKITFDNVLHSFMYGHDSDGHVYDNYMNWFMENIMLFDREPSTKIVRGVIDLYSIIYVNENKSKRSNKYEYLKLNLLEEEGKEIEEVKNKSFIGENTFKYAQFRKKKESIKKKYDVKQKELYDYFYGDRKICKITEETFRGNKSRIIYRNFFESIKKTENDDILFFKDDNYVILPKHKKKYAIENLTKIQSIKDETLRLTMLNNLLFDIQFQYYSENLTIYDLINTDKSSREKRIEELEIIKKNIKKFYFDKFRYTVLSDYILYITLNNSHTKTDNEQTEFQREYSNQLVFDFILIDRIGYKYISFIDTITKKTIEDIINGIREDNMYFYGENEMYNQQIDCIPKQPDIDSFRKVQREPIKPESDKFEIIFGKDTQRNKINIITVFNTPNKHHSYCSIFMLVEMGGKYYEMSIKSVTYEIVNLYIKNPANMTMYKPFYETLCQKLNDVLLTKPIYSFSGRTEYGEHIPAVVEIFSNEVNPTEYTISITINYLETAEIYRDVIISKIKSEAEINTSVIMTILWFRSFINMYKTYYAKTLQSIKEVQLEYLLNNEDIKDNPEYSDEERAFANFTYHMLRNPFYGYFILGYIEHTEHFIKVLKYMDKIYYILYLIFNIDDYTLLQNEIDKITSAIDIMKFRITLTGDYTRKSILKRFIEYLNIHINNYVIWFCHEQLIIYDYDKAIEFIKDNIPPKFIDVGTLSDIYKKIDKMRRLNGDRDIFKEFSNFYDIFKEPTFMHTIREWYDCKFKDEIKHLIDNTMFRTGMHNISRDCLNVLHFQYTPIQNDFQSSDKYDMLKRNNNVKSERLKFYVDIKDTTTITDMTVSIVISTEINKFLKLRKNKDKFKEFIFEYVKKEYPIKYYSDEHIMEILQENIEKL</sequence>
<keyword evidence="1" id="KW-1133">Transmembrane helix</keyword>
<proteinExistence type="predicted"/>
<name>A0A6C0BDM7_9ZZZZ</name>
<evidence type="ECO:0000256" key="1">
    <source>
        <dbReference type="SAM" id="Phobius"/>
    </source>
</evidence>
<evidence type="ECO:0000313" key="2">
    <source>
        <dbReference type="EMBL" id="QHS90216.1"/>
    </source>
</evidence>
<accession>A0A6C0BDM7</accession>
<feature type="transmembrane region" description="Helical" evidence="1">
    <location>
        <begin position="12"/>
        <end position="32"/>
    </location>
</feature>
<keyword evidence="1" id="KW-0472">Membrane</keyword>
<protein>
    <submittedName>
        <fullName evidence="2">Uncharacterized protein</fullName>
    </submittedName>
</protein>
<reference evidence="2" key="1">
    <citation type="journal article" date="2020" name="Nature">
        <title>Giant virus diversity and host interactions through global metagenomics.</title>
        <authorList>
            <person name="Schulz F."/>
            <person name="Roux S."/>
            <person name="Paez-Espino D."/>
            <person name="Jungbluth S."/>
            <person name="Walsh D.A."/>
            <person name="Denef V.J."/>
            <person name="McMahon K.D."/>
            <person name="Konstantinidis K.T."/>
            <person name="Eloe-Fadrosh E.A."/>
            <person name="Kyrpides N.C."/>
            <person name="Woyke T."/>
        </authorList>
    </citation>
    <scope>NUCLEOTIDE SEQUENCE</scope>
    <source>
        <strain evidence="2">GVMAG-M-3300010160-60</strain>
    </source>
</reference>
<keyword evidence="1" id="KW-0812">Transmembrane</keyword>